<feature type="compositionally biased region" description="Basic and acidic residues" evidence="3">
    <location>
        <begin position="406"/>
        <end position="429"/>
    </location>
</feature>
<organism evidence="5 6">
    <name type="scientific">Lates calcarifer</name>
    <name type="common">Barramundi</name>
    <name type="synonym">Holocentrus calcarifer</name>
    <dbReference type="NCBI Taxonomy" id="8187"/>
    <lineage>
        <taxon>Eukaryota</taxon>
        <taxon>Metazoa</taxon>
        <taxon>Chordata</taxon>
        <taxon>Craniata</taxon>
        <taxon>Vertebrata</taxon>
        <taxon>Euteleostomi</taxon>
        <taxon>Actinopterygii</taxon>
        <taxon>Neopterygii</taxon>
        <taxon>Teleostei</taxon>
        <taxon>Neoteleostei</taxon>
        <taxon>Acanthomorphata</taxon>
        <taxon>Carangaria</taxon>
        <taxon>Carangaria incertae sedis</taxon>
        <taxon>Centropomidae</taxon>
        <taxon>Lates</taxon>
    </lineage>
</organism>
<feature type="domain" description="Beta/gamma crystallin 'Greek key'" evidence="4">
    <location>
        <begin position="1205"/>
        <end position="1258"/>
    </location>
</feature>
<dbReference type="SUPFAM" id="SSF49695">
    <property type="entry name" value="gamma-Crystallin-like"/>
    <property type="match status" value="3"/>
</dbReference>
<dbReference type="InterPro" id="IPR001064">
    <property type="entry name" value="Beta/gamma_crystallin"/>
</dbReference>
<dbReference type="InterPro" id="IPR050252">
    <property type="entry name" value="Beta/Gamma-Crystallin"/>
</dbReference>
<feature type="region of interest" description="Disordered" evidence="3">
    <location>
        <begin position="982"/>
        <end position="1024"/>
    </location>
</feature>
<feature type="compositionally biased region" description="Low complexity" evidence="3">
    <location>
        <begin position="652"/>
        <end position="661"/>
    </location>
</feature>
<evidence type="ECO:0000313" key="6">
    <source>
        <dbReference type="Proteomes" id="UP000314980"/>
    </source>
</evidence>
<feature type="compositionally biased region" description="Basic and acidic residues" evidence="3">
    <location>
        <begin position="369"/>
        <end position="378"/>
    </location>
</feature>
<dbReference type="InParanoid" id="A0A4W6FM69"/>
<dbReference type="PROSITE" id="PS50231">
    <property type="entry name" value="RICIN_B_LECTIN"/>
    <property type="match status" value="1"/>
</dbReference>
<name>A0A4W6FM69_LATCA</name>
<keyword evidence="6" id="KW-1185">Reference proteome</keyword>
<feature type="compositionally biased region" description="Basic and acidic residues" evidence="3">
    <location>
        <begin position="625"/>
        <end position="636"/>
    </location>
</feature>
<dbReference type="InterPro" id="IPR011024">
    <property type="entry name" value="G_crystallin-like"/>
</dbReference>
<feature type="compositionally biased region" description="Polar residues" evidence="3">
    <location>
        <begin position="696"/>
        <end position="713"/>
    </location>
</feature>
<dbReference type="GeneTree" id="ENSGT00940000155695"/>
<feature type="compositionally biased region" description="Basic and acidic residues" evidence="3">
    <location>
        <begin position="24"/>
        <end position="34"/>
    </location>
</feature>
<keyword evidence="2" id="KW-0677">Repeat</keyword>
<feature type="domain" description="Beta/gamma crystallin 'Greek key'" evidence="4">
    <location>
        <begin position="1432"/>
        <end position="1476"/>
    </location>
</feature>
<feature type="domain" description="Beta/gamma crystallin 'Greek key'" evidence="4">
    <location>
        <begin position="1349"/>
        <end position="1391"/>
    </location>
</feature>
<feature type="domain" description="Beta/gamma crystallin 'Greek key'" evidence="4">
    <location>
        <begin position="1394"/>
        <end position="1431"/>
    </location>
</feature>
<feature type="compositionally biased region" description="Basic residues" evidence="3">
    <location>
        <begin position="322"/>
        <end position="337"/>
    </location>
</feature>
<dbReference type="STRING" id="8187.ENSLCAP00010051769"/>
<feature type="domain" description="Beta/gamma crystallin 'Greek key'" evidence="4">
    <location>
        <begin position="1259"/>
        <end position="1300"/>
    </location>
</feature>
<feature type="region of interest" description="Disordered" evidence="3">
    <location>
        <begin position="1"/>
        <end position="554"/>
    </location>
</feature>
<feature type="compositionally biased region" description="Basic and acidic residues" evidence="3">
    <location>
        <begin position="179"/>
        <end position="220"/>
    </location>
</feature>
<evidence type="ECO:0000256" key="1">
    <source>
        <dbReference type="ARBA" id="ARBA00009646"/>
    </source>
</evidence>
<feature type="domain" description="Beta/gamma crystallin 'Greek key'" evidence="4">
    <location>
        <begin position="1151"/>
        <end position="1193"/>
    </location>
</feature>
<dbReference type="Proteomes" id="UP000314980">
    <property type="component" value="Unassembled WGS sequence"/>
</dbReference>
<proteinExistence type="inferred from homology"/>
<feature type="compositionally biased region" description="Basic and acidic residues" evidence="3">
    <location>
        <begin position="79"/>
        <end position="95"/>
    </location>
</feature>
<dbReference type="SUPFAM" id="SSF50370">
    <property type="entry name" value="Ricin B-like lectins"/>
    <property type="match status" value="1"/>
</dbReference>
<feature type="compositionally biased region" description="Polar residues" evidence="3">
    <location>
        <begin position="229"/>
        <end position="244"/>
    </location>
</feature>
<dbReference type="Gene3D" id="2.60.20.10">
    <property type="entry name" value="Crystallins"/>
    <property type="match status" value="6"/>
</dbReference>
<reference evidence="6" key="1">
    <citation type="submission" date="2015-09" db="EMBL/GenBank/DDBJ databases">
        <authorList>
            <person name="Sai Rama Sridatta P."/>
        </authorList>
    </citation>
    <scope>NUCLEOTIDE SEQUENCE [LARGE SCALE GENOMIC DNA]</scope>
</reference>
<dbReference type="PROSITE" id="PS50915">
    <property type="entry name" value="CRYSTALLIN_BETA_GAMMA"/>
    <property type="match status" value="8"/>
</dbReference>
<feature type="compositionally biased region" description="Basic and acidic residues" evidence="3">
    <location>
        <begin position="303"/>
        <end position="313"/>
    </location>
</feature>
<dbReference type="GO" id="GO:0007601">
    <property type="term" value="P:visual perception"/>
    <property type="evidence" value="ECO:0007669"/>
    <property type="project" value="TreeGrafter"/>
</dbReference>
<feature type="compositionally biased region" description="Polar residues" evidence="3">
    <location>
        <begin position="495"/>
        <end position="515"/>
    </location>
</feature>
<dbReference type="GO" id="GO:0002088">
    <property type="term" value="P:lens development in camera-type eye"/>
    <property type="evidence" value="ECO:0007669"/>
    <property type="project" value="TreeGrafter"/>
</dbReference>
<dbReference type="Ensembl" id="ENSLCAT00010053112.1">
    <property type="protein sequence ID" value="ENSLCAP00010051769.1"/>
    <property type="gene ID" value="ENSLCAG00010024063.1"/>
</dbReference>
<dbReference type="Gene3D" id="2.80.10.50">
    <property type="match status" value="1"/>
</dbReference>
<dbReference type="PANTHER" id="PTHR11818">
    <property type="entry name" value="BETA/GAMMA CRYSTALLIN"/>
    <property type="match status" value="1"/>
</dbReference>
<feature type="domain" description="Beta/gamma crystallin 'Greek key'" evidence="4">
    <location>
        <begin position="1523"/>
        <end position="1564"/>
    </location>
</feature>
<feature type="compositionally biased region" description="Basic and acidic residues" evidence="3">
    <location>
        <begin position="271"/>
        <end position="281"/>
    </location>
</feature>
<reference evidence="5" key="3">
    <citation type="submission" date="2025-09" db="UniProtKB">
        <authorList>
            <consortium name="Ensembl"/>
        </authorList>
    </citation>
    <scope>IDENTIFICATION</scope>
</reference>
<evidence type="ECO:0000256" key="3">
    <source>
        <dbReference type="SAM" id="MobiDB-lite"/>
    </source>
</evidence>
<dbReference type="PANTHER" id="PTHR11818:SF2">
    <property type="entry name" value="BETA_GAMMA CRYSTALLIN DOMAIN-CONTAINING PROTEIN 1"/>
    <property type="match status" value="1"/>
</dbReference>
<feature type="compositionally biased region" description="Polar residues" evidence="3">
    <location>
        <begin position="338"/>
        <end position="350"/>
    </location>
</feature>
<evidence type="ECO:0000259" key="4">
    <source>
        <dbReference type="PROSITE" id="PS50915"/>
    </source>
</evidence>
<feature type="compositionally biased region" description="Basic and acidic residues" evidence="3">
    <location>
        <begin position="246"/>
        <end position="263"/>
    </location>
</feature>
<evidence type="ECO:0000313" key="5">
    <source>
        <dbReference type="Ensembl" id="ENSLCAP00010051769.1"/>
    </source>
</evidence>
<feature type="compositionally biased region" description="Low complexity" evidence="3">
    <location>
        <begin position="1"/>
        <end position="18"/>
    </location>
</feature>
<dbReference type="InterPro" id="IPR000772">
    <property type="entry name" value="Ricin_B_lectin"/>
</dbReference>
<feature type="domain" description="Beta/gamma crystallin 'Greek key'" evidence="4">
    <location>
        <begin position="1052"/>
        <end position="1104"/>
    </location>
</feature>
<accession>A0A4W6FM69</accession>
<reference evidence="5" key="2">
    <citation type="submission" date="2025-08" db="UniProtKB">
        <authorList>
            <consortium name="Ensembl"/>
        </authorList>
    </citation>
    <scope>IDENTIFICATION</scope>
</reference>
<feature type="compositionally biased region" description="Polar residues" evidence="3">
    <location>
        <begin position="130"/>
        <end position="139"/>
    </location>
</feature>
<comment type="similarity">
    <text evidence="1">Belongs to the beta/gamma-crystallin family.</text>
</comment>
<feature type="compositionally biased region" description="Polar residues" evidence="3">
    <location>
        <begin position="454"/>
        <end position="464"/>
    </location>
</feature>
<dbReference type="InterPro" id="IPR035992">
    <property type="entry name" value="Ricin_B-like_lectins"/>
</dbReference>
<feature type="compositionally biased region" description="Polar residues" evidence="3">
    <location>
        <begin position="152"/>
        <end position="162"/>
    </location>
</feature>
<dbReference type="Pfam" id="PF00652">
    <property type="entry name" value="Ricin_B_lectin"/>
    <property type="match status" value="1"/>
</dbReference>
<feature type="region of interest" description="Disordered" evidence="3">
    <location>
        <begin position="851"/>
        <end position="871"/>
    </location>
</feature>
<dbReference type="SMART" id="SM00247">
    <property type="entry name" value="XTALbg"/>
    <property type="match status" value="6"/>
</dbReference>
<feature type="compositionally biased region" description="Pro residues" evidence="3">
    <location>
        <begin position="1004"/>
        <end position="1020"/>
    </location>
</feature>
<dbReference type="Pfam" id="PF00030">
    <property type="entry name" value="Crystall"/>
    <property type="match status" value="6"/>
</dbReference>
<feature type="compositionally biased region" description="Low complexity" evidence="3">
    <location>
        <begin position="284"/>
        <end position="297"/>
    </location>
</feature>
<sequence>MTGMSQKSTSSAAVAASALPKLDSQGKLDTKEQVEMTTMSEITLKPDGQDTASVDVKISVPKEQPTDSKTTDTVALKTADQDTKPKSDVPAKGTDDSSEMTGNISPQSKGPSRTGSRSKRRKSREPTSPNSPNSENKPTSKPKVTAIKQEQVDNTAETASKQLTDKVLLLSEKAQGNTSEKELQSDTKQKSVKKESDVLEKEKKLFNSSLKKENIDKPVNRQEGLPEPSVSNNEPDTPACNSGTKKPIDKDSVILLQKEEKAGGDSLLFTQEREKDSKDNTETSASSPSPAIKKIPSVEQESPVEHPKLDKDLSTQPESKSKGKVRQPIKKDTRKKSQLQNNDTDTLNLSESKDVKKLEMLGSENTNQTERKNKEKPQELLCSDKNTTDGKVSKSEQGIAGTEGSVVKDDERKNAERKEDKQPIKDTTKPEASQQELASESSEKTRESSVDLPAQTQHVSQTATAHPEKDAICAVTQTNEAVSRAESNKGPSKGETATNAPPELQTKSAESSGTETEPVVTAAEPQSKSVAVEKTENSPDDSCTHGANDAEFSNTGLITKASTAIEEVTVKATNDSPALITVADNMAEGESSVKEPSPISVSTSANGQGAGQDDGKKSSTVKTVPSEDKMSGDVKELAPIPSLKGAEEIAQSPSDSSTSKSTVNVIEETVEKTVSPPGNEPLPVANGDFSPHPQPLTVTKEQINDKPSQTPKAPTSPEANKLTPDPKAPTFPEANKLIPDPKAPAFLKANKLIPDPKASTSPEAKKLTLDSTQRSSMKKLHLPRGLSKDDSSKPQDVPSSWLDVDFPKRKLKVPEPKLSSSGSESNLLDTSGDLDDDDFIEKIKKLCAPFSLPPRKHNHLRTPQPPFALPAIKEDRFEKTFDPEEFKFGLRKKNHFTLDTTPSLLVKLQNTEAKSGLKPARASLADRSMLLSSLDTDSRLRDKTPVKDKEDVKEEKDDKIKVKSRLEGSCVLSSLTSSSFRGKRNGVQMQAEGTSSDDISPSEAPQPSPPPLSQPPPPSPTFSGQAYEIYRDVADATSLQLSPLISVKVVRGCWVLYEKPGFQGRSIALEEGGIELTNVWAEPGLETEPHNIPPMQIGSIRLAVWDYSIPRIDLFTEPEGRGRVTPYHDDTIETGSFGIPLSTASIQVHSGVWLVFSDPGFQGMLAVLEAGEYPFPETWGFPSPFVGSLRPLKMGGFKVENPSEVKAVVYEKPGFEGSCLEIDSDIFSFSEGEGDVAADGANLTSKKLTSVGSLKITGGLWVGYSQPGFEGQQHILEEGEYLDCSDWGGSGQLLSLRPILSDFLSPHLKMFSDRDFGELGLNIDLTVPVINMDDTGYGMKTQSIDVIGGIWVVFEEPGFCGDLYILEKGMYGSPEDWGALQPRVASVMPVTLVRTVQLFSDPGFQGSVLPLEDSVASLQDGFSVASCKVLAGSWLAFEGQDFTGRMYVLEVGSYPDLRAMGCVNATSSIQSLQTVGFEFSLPSITLFERCGLRGKRVVLTDGSVNLQLARGCTRVQSVLVEGGMWVLYEGINYRGAQILLKPGEILDWRKFSSWQKIGSLRPLIQKQVHFRVRNRQTGLLMSVTGDLDDVKLMRIQEMEETGGLEQIWCYQNGHLHCKLLEECCLSPSGSVTMAGSRVGLTPEPHNQINLWSITPEGFICYTPTPDLVLEVKGGHHYDKNQLILNSLDPNKLQQRWDVEII</sequence>
<feature type="compositionally biased region" description="Polar residues" evidence="3">
    <location>
        <begin position="987"/>
        <end position="999"/>
    </location>
</feature>
<feature type="compositionally biased region" description="Low complexity" evidence="3">
    <location>
        <begin position="431"/>
        <end position="440"/>
    </location>
</feature>
<protein>
    <recommendedName>
        <fullName evidence="4">Beta/gamma crystallin 'Greek key' domain-containing protein</fullName>
    </recommendedName>
</protein>
<feature type="region of interest" description="Disordered" evidence="3">
    <location>
        <begin position="581"/>
        <end position="808"/>
    </location>
</feature>
<dbReference type="GO" id="GO:0005212">
    <property type="term" value="F:structural constituent of eye lens"/>
    <property type="evidence" value="ECO:0007669"/>
    <property type="project" value="TreeGrafter"/>
</dbReference>
<evidence type="ECO:0000256" key="2">
    <source>
        <dbReference type="ARBA" id="ARBA00022737"/>
    </source>
</evidence>